<keyword evidence="2" id="KW-1185">Reference proteome</keyword>
<organism evidence="1 2">
    <name type="scientific">Oedothorax gibbosus</name>
    <dbReference type="NCBI Taxonomy" id="931172"/>
    <lineage>
        <taxon>Eukaryota</taxon>
        <taxon>Metazoa</taxon>
        <taxon>Ecdysozoa</taxon>
        <taxon>Arthropoda</taxon>
        <taxon>Chelicerata</taxon>
        <taxon>Arachnida</taxon>
        <taxon>Araneae</taxon>
        <taxon>Araneomorphae</taxon>
        <taxon>Entelegynae</taxon>
        <taxon>Araneoidea</taxon>
        <taxon>Linyphiidae</taxon>
        <taxon>Erigoninae</taxon>
        <taxon>Oedothorax</taxon>
    </lineage>
</organism>
<proteinExistence type="predicted"/>
<dbReference type="EMBL" id="JAFNEN010003096">
    <property type="protein sequence ID" value="KAG8172116.1"/>
    <property type="molecule type" value="Genomic_DNA"/>
</dbReference>
<reference evidence="1 2" key="1">
    <citation type="journal article" date="2022" name="Nat. Ecol. Evol.">
        <title>A masculinizing supergene underlies an exaggerated male reproductive morph in a spider.</title>
        <authorList>
            <person name="Hendrickx F."/>
            <person name="De Corte Z."/>
            <person name="Sonet G."/>
            <person name="Van Belleghem S.M."/>
            <person name="Kostlbacher S."/>
            <person name="Vangestel C."/>
        </authorList>
    </citation>
    <scope>NUCLEOTIDE SEQUENCE [LARGE SCALE GENOMIC DNA]</scope>
    <source>
        <strain evidence="1">W744_W776</strain>
    </source>
</reference>
<protein>
    <submittedName>
        <fullName evidence="1">Uncharacterized protein</fullName>
    </submittedName>
</protein>
<gene>
    <name evidence="1" type="ORF">JTE90_027685</name>
</gene>
<comment type="caution">
    <text evidence="1">The sequence shown here is derived from an EMBL/GenBank/DDBJ whole genome shotgun (WGS) entry which is preliminary data.</text>
</comment>
<name>A0AAV6TK83_9ARAC</name>
<accession>A0AAV6TK83</accession>
<dbReference type="AlphaFoldDB" id="A0AAV6TK83"/>
<dbReference type="Proteomes" id="UP000827092">
    <property type="component" value="Unassembled WGS sequence"/>
</dbReference>
<sequence>MMNSRLTRNFSFMRIIGNRQSPARKRFTGYPFLFEREAHDDSFNVARVLPRTSKGIYRPAIALGLVRLKPPPVPLRETKETPD</sequence>
<evidence type="ECO:0000313" key="2">
    <source>
        <dbReference type="Proteomes" id="UP000827092"/>
    </source>
</evidence>
<evidence type="ECO:0000313" key="1">
    <source>
        <dbReference type="EMBL" id="KAG8172116.1"/>
    </source>
</evidence>